<proteinExistence type="predicted"/>
<evidence type="ECO:0000256" key="1">
    <source>
        <dbReference type="ARBA" id="ARBA00022729"/>
    </source>
</evidence>
<keyword evidence="4" id="KW-1185">Reference proteome</keyword>
<dbReference type="InterPro" id="IPR016047">
    <property type="entry name" value="M23ase_b-sheet_dom"/>
</dbReference>
<evidence type="ECO:0000259" key="2">
    <source>
        <dbReference type="Pfam" id="PF01551"/>
    </source>
</evidence>
<comment type="caution">
    <text evidence="3">The sequence shown here is derived from an EMBL/GenBank/DDBJ whole genome shotgun (WGS) entry which is preliminary data.</text>
</comment>
<dbReference type="SUPFAM" id="SSF51261">
    <property type="entry name" value="Duplicated hybrid motif"/>
    <property type="match status" value="1"/>
</dbReference>
<reference evidence="3 4" key="1">
    <citation type="submission" date="2020-07" db="EMBL/GenBank/DDBJ databases">
        <title>Sequencing the genomes of 1000 actinobacteria strains.</title>
        <authorList>
            <person name="Klenk H.-P."/>
        </authorList>
    </citation>
    <scope>NUCLEOTIDE SEQUENCE [LARGE SCALE GENOMIC DNA]</scope>
    <source>
        <strain evidence="3 4">DSM 104006</strain>
    </source>
</reference>
<feature type="domain" description="M23ase beta-sheet core" evidence="2">
    <location>
        <begin position="121"/>
        <end position="215"/>
    </location>
</feature>
<dbReference type="Pfam" id="PF01551">
    <property type="entry name" value="Peptidase_M23"/>
    <property type="match status" value="1"/>
</dbReference>
<dbReference type="InterPro" id="IPR050570">
    <property type="entry name" value="Cell_wall_metabolism_enzyme"/>
</dbReference>
<sequence length="232" mass="24016">MRHAEVVIVMMRRVLVTVLAGAFLMAMAPVGEALGRALPGRVTAAEPSDAAPPGPVWPEGAARAVMPAGADVTAAALPVGADPTATTLPVREREPRFGWPLSPRPTVVRAFQAPSGPYGPGHRGVDLAAAPGQQVLAAGPGVVVFAGMVAGRGVISVDHDGGLRTTYEPVTPTVPAGTQVWQGQPIGLVVPGHPGCPADACLHWGVRRGEEYLNPLALIRTESRIRLKPWTG</sequence>
<dbReference type="Proteomes" id="UP000549616">
    <property type="component" value="Unassembled WGS sequence"/>
</dbReference>
<organism evidence="3 4">
    <name type="scientific">Amycolatopsis endophytica</name>
    <dbReference type="NCBI Taxonomy" id="860233"/>
    <lineage>
        <taxon>Bacteria</taxon>
        <taxon>Bacillati</taxon>
        <taxon>Actinomycetota</taxon>
        <taxon>Actinomycetes</taxon>
        <taxon>Pseudonocardiales</taxon>
        <taxon>Pseudonocardiaceae</taxon>
        <taxon>Amycolatopsis</taxon>
    </lineage>
</organism>
<dbReference type="Gene3D" id="2.70.70.10">
    <property type="entry name" value="Glucose Permease (Domain IIA)"/>
    <property type="match status" value="1"/>
</dbReference>
<dbReference type="AlphaFoldDB" id="A0A853AW73"/>
<protein>
    <submittedName>
        <fullName evidence="3">Murein DD-endopeptidase MepM/ murein hydrolase activator NlpD</fullName>
    </submittedName>
</protein>
<dbReference type="CDD" id="cd12797">
    <property type="entry name" value="M23_peptidase"/>
    <property type="match status" value="1"/>
</dbReference>
<evidence type="ECO:0000313" key="4">
    <source>
        <dbReference type="Proteomes" id="UP000549616"/>
    </source>
</evidence>
<gene>
    <name evidence="3" type="ORF">HNR02_000189</name>
</gene>
<dbReference type="InterPro" id="IPR011055">
    <property type="entry name" value="Dup_hybrid_motif"/>
</dbReference>
<dbReference type="PANTHER" id="PTHR21666:SF289">
    <property type="entry name" value="L-ALA--D-GLU ENDOPEPTIDASE"/>
    <property type="match status" value="1"/>
</dbReference>
<dbReference type="EMBL" id="JACCFK010000001">
    <property type="protein sequence ID" value="NYI86866.1"/>
    <property type="molecule type" value="Genomic_DNA"/>
</dbReference>
<keyword evidence="1" id="KW-0732">Signal</keyword>
<name>A0A853AW73_9PSEU</name>
<evidence type="ECO:0000313" key="3">
    <source>
        <dbReference type="EMBL" id="NYI86866.1"/>
    </source>
</evidence>
<keyword evidence="3" id="KW-0378">Hydrolase</keyword>
<dbReference type="PANTHER" id="PTHR21666">
    <property type="entry name" value="PEPTIDASE-RELATED"/>
    <property type="match status" value="1"/>
</dbReference>
<accession>A0A853AW73</accession>
<dbReference type="GO" id="GO:0004222">
    <property type="term" value="F:metalloendopeptidase activity"/>
    <property type="evidence" value="ECO:0007669"/>
    <property type="project" value="TreeGrafter"/>
</dbReference>
<dbReference type="RefSeq" id="WP_376772812.1">
    <property type="nucleotide sequence ID" value="NZ_JACCFK010000001.1"/>
</dbReference>